<comment type="caution">
    <text evidence="3">The sequence shown here is derived from an EMBL/GenBank/DDBJ whole genome shotgun (WGS) entry which is preliminary data.</text>
</comment>
<dbReference type="AlphaFoldDB" id="J1JZW0"/>
<accession>J1JZW0</accession>
<dbReference type="Proteomes" id="UP000008952">
    <property type="component" value="Unassembled WGS sequence"/>
</dbReference>
<feature type="region of interest" description="Disordered" evidence="1">
    <location>
        <begin position="1"/>
        <end position="50"/>
    </location>
</feature>
<feature type="domain" description="DUF5681" evidence="2">
    <location>
        <begin position="27"/>
        <end position="110"/>
    </location>
</feature>
<sequence>MTKAPKVFKPNMHTLEPYPVGYGKPPKDNQFKQGQSGNPSGRPKGSTNKLSSQHLKLHDILLHEAYRTVTIQDKDGPIQLSVAQAAMRSLALKAAQGHVGAQKLFMESLHIIETEQANQTSEILQSFFLYKQKARAILQQRKAQGLPLHEDDFIPHPDHIDIDIRCMEISIKGPVDEKDKRLWDKLWQTKKEYEDTVNALRSHKSTQRNKNLSNLVQKALYFLELYEQTIMIRWGLPVEDVVKEHNRWQSMEQRVKGIQNGILNFDGSVIL</sequence>
<dbReference type="RefSeq" id="WP_008038467.1">
    <property type="nucleotide sequence ID" value="NZ_JH725147.1"/>
</dbReference>
<dbReference type="OrthoDB" id="2086138at2"/>
<name>J1JZW0_9HYPH</name>
<evidence type="ECO:0000259" key="2">
    <source>
        <dbReference type="Pfam" id="PF18932"/>
    </source>
</evidence>
<keyword evidence="4" id="KW-1185">Reference proteome</keyword>
<evidence type="ECO:0000313" key="3">
    <source>
        <dbReference type="EMBL" id="EJF90295.1"/>
    </source>
</evidence>
<evidence type="ECO:0000313" key="4">
    <source>
        <dbReference type="Proteomes" id="UP000008952"/>
    </source>
</evidence>
<dbReference type="STRING" id="1094558.ME5_00696"/>
<gene>
    <name evidence="3" type="ORF">ME5_00696</name>
</gene>
<proteinExistence type="predicted"/>
<evidence type="ECO:0000256" key="1">
    <source>
        <dbReference type="SAM" id="MobiDB-lite"/>
    </source>
</evidence>
<dbReference type="eggNOG" id="ENOG502ZM2W">
    <property type="taxonomic scope" value="Bacteria"/>
</dbReference>
<protein>
    <recommendedName>
        <fullName evidence="2">DUF5681 domain-containing protein</fullName>
    </recommendedName>
</protein>
<dbReference type="EMBL" id="AIMB01000007">
    <property type="protein sequence ID" value="EJF90295.1"/>
    <property type="molecule type" value="Genomic_DNA"/>
</dbReference>
<dbReference type="Pfam" id="PF18932">
    <property type="entry name" value="DUF5681"/>
    <property type="match status" value="1"/>
</dbReference>
<feature type="compositionally biased region" description="Polar residues" evidence="1">
    <location>
        <begin position="31"/>
        <end position="50"/>
    </location>
</feature>
<dbReference type="PATRIC" id="fig|1094558.3.peg.759"/>
<dbReference type="HOGENOM" id="CLU_1025503_0_0_5"/>
<reference evidence="3 4" key="1">
    <citation type="submission" date="2012-03" db="EMBL/GenBank/DDBJ databases">
        <title>The Genome Sequence of Bartonella tamiae Th239.</title>
        <authorList>
            <consortium name="The Broad Institute Genome Sequencing Platform"/>
            <consortium name="The Broad Institute Genome Sequencing Center for Infectious Disease"/>
            <person name="Feldgarden M."/>
            <person name="Kirby J."/>
            <person name="Kosoy M."/>
            <person name="Birtles R."/>
            <person name="Probert W.S."/>
            <person name="Chiaraviglio L."/>
            <person name="Young S.K."/>
            <person name="Zeng Q."/>
            <person name="Gargeya S."/>
            <person name="Fitzgerald M."/>
            <person name="Haas B."/>
            <person name="Abouelleil A."/>
            <person name="Alvarado L."/>
            <person name="Arachchi H.M."/>
            <person name="Berlin A."/>
            <person name="Chapman S.B."/>
            <person name="Gearin G."/>
            <person name="Goldberg J."/>
            <person name="Griggs A."/>
            <person name="Gujja S."/>
            <person name="Hansen M."/>
            <person name="Heiman D."/>
            <person name="Howarth C."/>
            <person name="Larimer J."/>
            <person name="Lui A."/>
            <person name="MacDonald P.J.P."/>
            <person name="McCowen C."/>
            <person name="Montmayeur A."/>
            <person name="Murphy C."/>
            <person name="Neiman D."/>
            <person name="Pearson M."/>
            <person name="Priest M."/>
            <person name="Roberts A."/>
            <person name="Saif S."/>
            <person name="Shea T."/>
            <person name="Sisk P."/>
            <person name="Stolte C."/>
            <person name="Sykes S."/>
            <person name="Wortman J."/>
            <person name="Nusbaum C."/>
            <person name="Birren B."/>
        </authorList>
    </citation>
    <scope>NUCLEOTIDE SEQUENCE [LARGE SCALE GENOMIC DNA]</scope>
    <source>
        <strain evidence="3 4">Th239</strain>
    </source>
</reference>
<organism evidence="3 4">
    <name type="scientific">Bartonella tamiae Th239</name>
    <dbReference type="NCBI Taxonomy" id="1094558"/>
    <lineage>
        <taxon>Bacteria</taxon>
        <taxon>Pseudomonadati</taxon>
        <taxon>Pseudomonadota</taxon>
        <taxon>Alphaproteobacteria</taxon>
        <taxon>Hyphomicrobiales</taxon>
        <taxon>Bartonellaceae</taxon>
        <taxon>Bartonella</taxon>
    </lineage>
</organism>
<dbReference type="InterPro" id="IPR043736">
    <property type="entry name" value="DUF5681"/>
</dbReference>